<sequence>MNYRLLVFDFDGTLADSEASIMGAMQLVAKDFGLSEVDCVKARQTIGLPLQRTIEIGLGLEAGDAAAAVELYRRYYKEIAFDSTCLFPGVKETLEQLRQNYLLAIASSKSRQGLLSMMRQFGIVDHFSFIAGAQDVSNGKPAPDMVLLALQHFGIPAAECLVVGDTVYDIEMGQRACADTCAVTYGNHSADELRRLDPTFLIDSFECILSCLNDGGSSG</sequence>
<keyword evidence="2" id="KW-1185">Reference proteome</keyword>
<protein>
    <submittedName>
        <fullName evidence="1">Haloacid dehalogenase</fullName>
    </submittedName>
</protein>
<dbReference type="InterPro" id="IPR041492">
    <property type="entry name" value="HAD_2"/>
</dbReference>
<dbReference type="InterPro" id="IPR006439">
    <property type="entry name" value="HAD-SF_hydro_IA"/>
</dbReference>
<dbReference type="Proteomes" id="UP000095185">
    <property type="component" value="Chromosome"/>
</dbReference>
<evidence type="ECO:0000313" key="1">
    <source>
        <dbReference type="EMBL" id="AOS83525.1"/>
    </source>
</evidence>
<dbReference type="PANTHER" id="PTHR43434">
    <property type="entry name" value="PHOSPHOGLYCOLATE PHOSPHATASE"/>
    <property type="match status" value="1"/>
</dbReference>
<reference evidence="1" key="1">
    <citation type="submission" date="2016-09" db="EMBL/GenBank/DDBJ databases">
        <title>Genome sequence of Chlorobaculum limnaeum.</title>
        <authorList>
            <person name="Liu Z."/>
            <person name="Tank M."/>
            <person name="Bryant D.A."/>
        </authorList>
    </citation>
    <scope>NUCLEOTIDE SEQUENCE [LARGE SCALE GENOMIC DNA]</scope>
    <source>
        <strain evidence="1">DSM 1677</strain>
    </source>
</reference>
<dbReference type="PANTHER" id="PTHR43434:SF24">
    <property type="entry name" value="HYDROLASE-RELATED"/>
    <property type="match status" value="1"/>
</dbReference>
<dbReference type="InterPro" id="IPR023198">
    <property type="entry name" value="PGP-like_dom2"/>
</dbReference>
<dbReference type="NCBIfam" id="TIGR01549">
    <property type="entry name" value="HAD-SF-IA-v1"/>
    <property type="match status" value="1"/>
</dbReference>
<dbReference type="SFLD" id="SFLDS00003">
    <property type="entry name" value="Haloacid_Dehalogenase"/>
    <property type="match status" value="1"/>
</dbReference>
<gene>
    <name evidence="1" type="ORF">BIU88_04830</name>
</gene>
<name>A0A1D8D218_CHLLM</name>
<dbReference type="SUPFAM" id="SSF56784">
    <property type="entry name" value="HAD-like"/>
    <property type="match status" value="1"/>
</dbReference>
<dbReference type="KEGG" id="clz:BIU88_04830"/>
<dbReference type="GO" id="GO:0005829">
    <property type="term" value="C:cytosol"/>
    <property type="evidence" value="ECO:0007669"/>
    <property type="project" value="TreeGrafter"/>
</dbReference>
<dbReference type="Pfam" id="PF13419">
    <property type="entry name" value="HAD_2"/>
    <property type="match status" value="1"/>
</dbReference>
<dbReference type="Gene3D" id="1.10.150.240">
    <property type="entry name" value="Putative phosphatase, domain 2"/>
    <property type="match status" value="1"/>
</dbReference>
<organism evidence="1 2">
    <name type="scientific">Chlorobaculum limnaeum</name>
    <dbReference type="NCBI Taxonomy" id="274537"/>
    <lineage>
        <taxon>Bacteria</taxon>
        <taxon>Pseudomonadati</taxon>
        <taxon>Chlorobiota</taxon>
        <taxon>Chlorobiia</taxon>
        <taxon>Chlorobiales</taxon>
        <taxon>Chlorobiaceae</taxon>
        <taxon>Chlorobaculum</taxon>
    </lineage>
</organism>
<dbReference type="RefSeq" id="WP_069809242.1">
    <property type="nucleotide sequence ID" value="NZ_CP017305.1"/>
</dbReference>
<dbReference type="InterPro" id="IPR023214">
    <property type="entry name" value="HAD_sf"/>
</dbReference>
<dbReference type="STRING" id="274537.BIU88_04830"/>
<dbReference type="OrthoDB" id="9807630at2"/>
<dbReference type="InterPro" id="IPR050155">
    <property type="entry name" value="HAD-like_hydrolase_sf"/>
</dbReference>
<dbReference type="EMBL" id="CP017305">
    <property type="protein sequence ID" value="AOS83525.1"/>
    <property type="molecule type" value="Genomic_DNA"/>
</dbReference>
<proteinExistence type="predicted"/>
<dbReference type="AlphaFoldDB" id="A0A1D8D218"/>
<accession>A0A1D8D218</accession>
<dbReference type="NCBIfam" id="TIGR01509">
    <property type="entry name" value="HAD-SF-IA-v3"/>
    <property type="match status" value="1"/>
</dbReference>
<dbReference type="Gene3D" id="3.40.50.1000">
    <property type="entry name" value="HAD superfamily/HAD-like"/>
    <property type="match status" value="1"/>
</dbReference>
<dbReference type="FunFam" id="3.40.50.1000:FF:000022">
    <property type="entry name" value="Phosphoglycolate phosphatase"/>
    <property type="match status" value="1"/>
</dbReference>
<dbReference type="SFLD" id="SFLDG01135">
    <property type="entry name" value="C1.5.6:_HAD__Beta-PGM__Phospha"/>
    <property type="match status" value="1"/>
</dbReference>
<dbReference type="GO" id="GO:0006281">
    <property type="term" value="P:DNA repair"/>
    <property type="evidence" value="ECO:0007669"/>
    <property type="project" value="TreeGrafter"/>
</dbReference>
<evidence type="ECO:0000313" key="2">
    <source>
        <dbReference type="Proteomes" id="UP000095185"/>
    </source>
</evidence>
<dbReference type="InterPro" id="IPR036412">
    <property type="entry name" value="HAD-like_sf"/>
</dbReference>
<dbReference type="SFLD" id="SFLDG01129">
    <property type="entry name" value="C1.5:_HAD__Beta-PGM__Phosphata"/>
    <property type="match status" value="1"/>
</dbReference>
<dbReference type="GO" id="GO:0008967">
    <property type="term" value="F:phosphoglycolate phosphatase activity"/>
    <property type="evidence" value="ECO:0007669"/>
    <property type="project" value="TreeGrafter"/>
</dbReference>